<dbReference type="SUPFAM" id="SSF46785">
    <property type="entry name" value="Winged helix' DNA-binding domain"/>
    <property type="match status" value="1"/>
</dbReference>
<evidence type="ECO:0000256" key="1">
    <source>
        <dbReference type="ARBA" id="ARBA00022598"/>
    </source>
</evidence>
<keyword evidence="1 6" id="KW-0436">Ligase</keyword>
<dbReference type="GO" id="GO:0005524">
    <property type="term" value="F:ATP binding"/>
    <property type="evidence" value="ECO:0007669"/>
    <property type="project" value="UniProtKB-UniRule"/>
</dbReference>
<dbReference type="GO" id="GO:0003677">
    <property type="term" value="F:DNA binding"/>
    <property type="evidence" value="ECO:0007669"/>
    <property type="project" value="UniProtKB-UniRule"/>
</dbReference>
<dbReference type="SUPFAM" id="SSF50037">
    <property type="entry name" value="C-terminal domain of transcriptional repressors"/>
    <property type="match status" value="1"/>
</dbReference>
<evidence type="ECO:0000256" key="2">
    <source>
        <dbReference type="ARBA" id="ARBA00022741"/>
    </source>
</evidence>
<dbReference type="PROSITE" id="PS51733">
    <property type="entry name" value="BPL_LPL_CATALYTIC"/>
    <property type="match status" value="1"/>
</dbReference>
<evidence type="ECO:0000256" key="4">
    <source>
        <dbReference type="ARBA" id="ARBA00023267"/>
    </source>
</evidence>
<evidence type="ECO:0000313" key="8">
    <source>
        <dbReference type="EMBL" id="GHC02411.1"/>
    </source>
</evidence>
<keyword evidence="6" id="KW-0238">DNA-binding</keyword>
<name>A0A8J3GEZ4_9BACT</name>
<dbReference type="EC" id="6.3.4.15" evidence="6"/>
<dbReference type="InterPro" id="IPR013196">
    <property type="entry name" value="HTH_11"/>
</dbReference>
<dbReference type="CDD" id="cd16442">
    <property type="entry name" value="BPL"/>
    <property type="match status" value="1"/>
</dbReference>
<dbReference type="GO" id="GO:0006355">
    <property type="term" value="P:regulation of DNA-templated transcription"/>
    <property type="evidence" value="ECO:0007669"/>
    <property type="project" value="UniProtKB-UniRule"/>
</dbReference>
<dbReference type="InterPro" id="IPR004143">
    <property type="entry name" value="BPL_LPL_catalytic"/>
</dbReference>
<organism evidence="8 9">
    <name type="scientific">Cerasicoccus arenae</name>
    <dbReference type="NCBI Taxonomy" id="424488"/>
    <lineage>
        <taxon>Bacteria</taxon>
        <taxon>Pseudomonadati</taxon>
        <taxon>Verrucomicrobiota</taxon>
        <taxon>Opitutia</taxon>
        <taxon>Puniceicoccales</taxon>
        <taxon>Cerasicoccaceae</taxon>
        <taxon>Cerasicoccus</taxon>
    </lineage>
</organism>
<sequence>MNTPLQDPDLTLLQTLRDAQPGHVSGEMLAEQLGVSRVSIKGRLDRLKEEGFVIDAVRRQGYALVSEPTTLHPLLLALELQAQKTEINWILLDECGSTNDEAMRRLTDGTESPLVVITRRQSAGRGRLGRRWHSDDSGNLMLSFGVRPDRQPAFMQRFTVWIGLRIAAKLSALSGASVLAKWPNDLLINGRKLAGILTEARLDADRMRELILGLGLNVNSAVETWPVEVRSIATSLSQAVGKTFSMSAVAALVISELANAYHDYIERNIEAEMNELWAQYSAINHHKVTISTHGGDISGEVVGMDASSALQLRLANGEVRTFAAGDVSLHDSYSAE</sequence>
<evidence type="ECO:0000259" key="7">
    <source>
        <dbReference type="PROSITE" id="PS51733"/>
    </source>
</evidence>
<accession>A0A8J3GEZ4</accession>
<reference evidence="8" key="2">
    <citation type="submission" date="2020-09" db="EMBL/GenBank/DDBJ databases">
        <authorList>
            <person name="Sun Q."/>
            <person name="Kim S."/>
        </authorList>
    </citation>
    <scope>NUCLEOTIDE SEQUENCE</scope>
    <source>
        <strain evidence="8">KCTC 12870</strain>
    </source>
</reference>
<dbReference type="Gene3D" id="2.30.30.100">
    <property type="match status" value="1"/>
</dbReference>
<reference evidence="8" key="1">
    <citation type="journal article" date="2014" name="Int. J. Syst. Evol. Microbiol.">
        <title>Complete genome sequence of Corynebacterium casei LMG S-19264T (=DSM 44701T), isolated from a smear-ripened cheese.</title>
        <authorList>
            <consortium name="US DOE Joint Genome Institute (JGI-PGF)"/>
            <person name="Walter F."/>
            <person name="Albersmeier A."/>
            <person name="Kalinowski J."/>
            <person name="Ruckert C."/>
        </authorList>
    </citation>
    <scope>NUCLEOTIDE SEQUENCE</scope>
    <source>
        <strain evidence="8">KCTC 12870</strain>
    </source>
</reference>
<evidence type="ECO:0000313" key="9">
    <source>
        <dbReference type="Proteomes" id="UP000642829"/>
    </source>
</evidence>
<comment type="catalytic activity">
    <reaction evidence="5 6">
        <text>biotin + L-lysyl-[protein] + ATP = N(6)-biotinyl-L-lysyl-[protein] + AMP + diphosphate + H(+)</text>
        <dbReference type="Rhea" id="RHEA:11756"/>
        <dbReference type="Rhea" id="RHEA-COMP:9752"/>
        <dbReference type="Rhea" id="RHEA-COMP:10505"/>
        <dbReference type="ChEBI" id="CHEBI:15378"/>
        <dbReference type="ChEBI" id="CHEBI:29969"/>
        <dbReference type="ChEBI" id="CHEBI:30616"/>
        <dbReference type="ChEBI" id="CHEBI:33019"/>
        <dbReference type="ChEBI" id="CHEBI:57586"/>
        <dbReference type="ChEBI" id="CHEBI:83144"/>
        <dbReference type="ChEBI" id="CHEBI:456215"/>
        <dbReference type="EC" id="6.3.4.15"/>
    </reaction>
</comment>
<feature type="domain" description="BPL/LPL catalytic" evidence="7">
    <location>
        <begin position="69"/>
        <end position="265"/>
    </location>
</feature>
<keyword evidence="6" id="KW-0678">Repressor</keyword>
<feature type="DNA-binding region" description="H-T-H motif" evidence="6">
    <location>
        <begin position="26"/>
        <end position="45"/>
    </location>
</feature>
<dbReference type="EMBL" id="BMXG01000010">
    <property type="protein sequence ID" value="GHC02411.1"/>
    <property type="molecule type" value="Genomic_DNA"/>
</dbReference>
<feature type="binding site" evidence="6">
    <location>
        <begin position="97"/>
        <end position="99"/>
    </location>
    <ligand>
        <name>biotin</name>
        <dbReference type="ChEBI" id="CHEBI:57586"/>
    </ligand>
</feature>
<dbReference type="Gene3D" id="1.10.10.10">
    <property type="entry name" value="Winged helix-like DNA-binding domain superfamily/Winged helix DNA-binding domain"/>
    <property type="match status" value="1"/>
</dbReference>
<dbReference type="InterPro" id="IPR003142">
    <property type="entry name" value="BPL_C"/>
</dbReference>
<comment type="function">
    <text evidence="6">Acts both as a biotin--[acetyl-CoA-carboxylase] ligase and a repressor.</text>
</comment>
<dbReference type="NCBIfam" id="TIGR00121">
    <property type="entry name" value="birA_ligase"/>
    <property type="match status" value="1"/>
</dbReference>
<dbReference type="InterPro" id="IPR008988">
    <property type="entry name" value="Transcriptional_repressor_C"/>
</dbReference>
<protein>
    <recommendedName>
        <fullName evidence="6">Bifunctional ligase/repressor BirA</fullName>
    </recommendedName>
    <alternativeName>
        <fullName evidence="6">Biotin--[acetyl-CoA-carboxylase] ligase</fullName>
        <ecNumber evidence="6">6.3.4.15</ecNumber>
    </alternativeName>
    <alternativeName>
        <fullName evidence="6">Biotin--protein ligase</fullName>
    </alternativeName>
    <alternativeName>
        <fullName evidence="6">Biotin-[acetyl-CoA carboxylase] synthetase</fullName>
    </alternativeName>
</protein>
<keyword evidence="2 6" id="KW-0547">Nucleotide-binding</keyword>
<keyword evidence="6" id="KW-0805">Transcription regulation</keyword>
<dbReference type="Pfam" id="PF03099">
    <property type="entry name" value="BPL_LplA_LipB"/>
    <property type="match status" value="1"/>
</dbReference>
<dbReference type="InterPro" id="IPR045864">
    <property type="entry name" value="aa-tRNA-synth_II/BPL/LPL"/>
</dbReference>
<evidence type="ECO:0000256" key="5">
    <source>
        <dbReference type="ARBA" id="ARBA00047846"/>
    </source>
</evidence>
<dbReference type="PANTHER" id="PTHR12835:SF5">
    <property type="entry name" value="BIOTIN--PROTEIN LIGASE"/>
    <property type="match status" value="1"/>
</dbReference>
<keyword evidence="9" id="KW-1185">Reference proteome</keyword>
<dbReference type="Gene3D" id="3.30.930.10">
    <property type="entry name" value="Bira Bifunctional Protein, Domain 2"/>
    <property type="match status" value="1"/>
</dbReference>
<evidence type="ECO:0000256" key="6">
    <source>
        <dbReference type="HAMAP-Rule" id="MF_00978"/>
    </source>
</evidence>
<dbReference type="GO" id="GO:0005737">
    <property type="term" value="C:cytoplasm"/>
    <property type="evidence" value="ECO:0007669"/>
    <property type="project" value="TreeGrafter"/>
</dbReference>
<dbReference type="Pfam" id="PF08279">
    <property type="entry name" value="HTH_11"/>
    <property type="match status" value="1"/>
</dbReference>
<dbReference type="GO" id="GO:0004077">
    <property type="term" value="F:biotin--[biotin carboxyl-carrier protein] ligase activity"/>
    <property type="evidence" value="ECO:0007669"/>
    <property type="project" value="UniProtKB-UniRule"/>
</dbReference>
<feature type="binding site" evidence="6">
    <location>
        <position position="121"/>
    </location>
    <ligand>
        <name>biotin</name>
        <dbReference type="ChEBI" id="CHEBI:57586"/>
    </ligand>
</feature>
<dbReference type="InterPro" id="IPR036388">
    <property type="entry name" value="WH-like_DNA-bd_sf"/>
</dbReference>
<gene>
    <name evidence="6 8" type="primary">birA</name>
    <name evidence="8" type="ORF">GCM10007047_18710</name>
</gene>
<comment type="caution">
    <text evidence="8">The sequence shown here is derived from an EMBL/GenBank/DDBJ whole genome shotgun (WGS) entry which is preliminary data.</text>
</comment>
<keyword evidence="6" id="KW-0804">Transcription</keyword>
<dbReference type="PANTHER" id="PTHR12835">
    <property type="entry name" value="BIOTIN PROTEIN LIGASE"/>
    <property type="match status" value="1"/>
</dbReference>
<keyword evidence="3 6" id="KW-0067">ATP-binding</keyword>
<evidence type="ECO:0000256" key="3">
    <source>
        <dbReference type="ARBA" id="ARBA00022840"/>
    </source>
</evidence>
<dbReference type="SUPFAM" id="SSF55681">
    <property type="entry name" value="Class II aaRS and biotin synthetases"/>
    <property type="match status" value="1"/>
</dbReference>
<dbReference type="InterPro" id="IPR036390">
    <property type="entry name" value="WH_DNA-bd_sf"/>
</dbReference>
<feature type="binding site" evidence="6">
    <location>
        <position position="192"/>
    </location>
    <ligand>
        <name>biotin</name>
        <dbReference type="ChEBI" id="CHEBI:57586"/>
    </ligand>
</feature>
<dbReference type="HAMAP" id="MF_00978">
    <property type="entry name" value="Bifunct_BirA"/>
    <property type="match status" value="1"/>
</dbReference>
<keyword evidence="4 6" id="KW-0092">Biotin</keyword>
<dbReference type="AlphaFoldDB" id="A0A8J3GEZ4"/>
<comment type="similarity">
    <text evidence="6">Belongs to the biotin--protein ligase family.</text>
</comment>
<dbReference type="InterPro" id="IPR004408">
    <property type="entry name" value="Biotin_CoA_COase_ligase"/>
</dbReference>
<dbReference type="RefSeq" id="WP_189514411.1">
    <property type="nucleotide sequence ID" value="NZ_BMXG01000010.1"/>
</dbReference>
<proteinExistence type="inferred from homology"/>
<feature type="binding site" evidence="6">
    <location>
        <begin position="125"/>
        <end position="127"/>
    </location>
    <ligand>
        <name>biotin</name>
        <dbReference type="ChEBI" id="CHEBI:57586"/>
    </ligand>
</feature>
<dbReference type="Proteomes" id="UP000642829">
    <property type="component" value="Unassembled WGS sequence"/>
</dbReference>
<dbReference type="Pfam" id="PF02237">
    <property type="entry name" value="BPL_C"/>
    <property type="match status" value="1"/>
</dbReference>
<dbReference type="InterPro" id="IPR030855">
    <property type="entry name" value="Bifunct_BirA"/>
</dbReference>